<keyword evidence="2" id="KW-1185">Reference proteome</keyword>
<sequence>MKANPRRVHPSPGILREDFPSHIPSSLLGHFQLEPVAGSDGKAEKKPDVRLVKLSACRMVTSGLEQGDNHEKFDKIWGRLAFDERPWHAVMFQVTVPHTYERLSYRQVEYFFPVKIREG</sequence>
<reference evidence="1 2" key="1">
    <citation type="submission" date="2016-10" db="EMBL/GenBank/DDBJ databases">
        <title>Paenibacillus species isolates.</title>
        <authorList>
            <person name="Beno S.M."/>
        </authorList>
    </citation>
    <scope>NUCLEOTIDE SEQUENCE [LARGE SCALE GENOMIC DNA]</scope>
    <source>
        <strain evidence="1 2">FSL H7-0744</strain>
    </source>
</reference>
<evidence type="ECO:0000313" key="1">
    <source>
        <dbReference type="EMBL" id="OMD35235.1"/>
    </source>
</evidence>
<evidence type="ECO:0008006" key="3">
    <source>
        <dbReference type="Google" id="ProtNLM"/>
    </source>
</evidence>
<accession>A0ABX3GUX7</accession>
<organism evidence="1 2">
    <name type="scientific">Paenibacillus borealis</name>
    <dbReference type="NCBI Taxonomy" id="160799"/>
    <lineage>
        <taxon>Bacteria</taxon>
        <taxon>Bacillati</taxon>
        <taxon>Bacillota</taxon>
        <taxon>Bacilli</taxon>
        <taxon>Bacillales</taxon>
        <taxon>Paenibacillaceae</taxon>
        <taxon>Paenibacillus</taxon>
    </lineage>
</organism>
<dbReference type="EMBL" id="MPTB01000098">
    <property type="protein sequence ID" value="OMD35235.1"/>
    <property type="molecule type" value="Genomic_DNA"/>
</dbReference>
<evidence type="ECO:0000313" key="2">
    <source>
        <dbReference type="Proteomes" id="UP000187412"/>
    </source>
</evidence>
<proteinExistence type="predicted"/>
<comment type="caution">
    <text evidence="1">The sequence shown here is derived from an EMBL/GenBank/DDBJ whole genome shotgun (WGS) entry which is preliminary data.</text>
</comment>
<gene>
    <name evidence="1" type="ORF">BSK56_33125</name>
</gene>
<protein>
    <recommendedName>
        <fullName evidence="3">Integron-associated effector binding protein domain-containing protein</fullName>
    </recommendedName>
</protein>
<name>A0ABX3GUX7_PAEBO</name>
<dbReference type="Proteomes" id="UP000187412">
    <property type="component" value="Unassembled WGS sequence"/>
</dbReference>